<proteinExistence type="predicted"/>
<evidence type="ECO:0000313" key="1">
    <source>
        <dbReference type="EMBL" id="GAF05520.1"/>
    </source>
</evidence>
<dbReference type="AlphaFoldDB" id="W7Y3S8"/>
<keyword evidence="2" id="KW-1185">Reference proteome</keyword>
<evidence type="ECO:0000313" key="2">
    <source>
        <dbReference type="Proteomes" id="UP000019402"/>
    </source>
</evidence>
<dbReference type="STRING" id="869213.GCA_000517085_00378"/>
<dbReference type="SUPFAM" id="SSF69118">
    <property type="entry name" value="AhpD-like"/>
    <property type="match status" value="1"/>
</dbReference>
<comment type="caution">
    <text evidence="1">The sequence shown here is derived from an EMBL/GenBank/DDBJ whole genome shotgun (WGS) entry which is preliminary data.</text>
</comment>
<gene>
    <name evidence="1" type="ORF">JCM21142_104257</name>
</gene>
<name>W7Y3S8_9BACT</name>
<sequence>MTKKISRYPVPQLNELPEDVQAILNGAKEKFGFVPNVVKALSHPRIDCKVSKPY</sequence>
<dbReference type="OrthoDB" id="9808310at2"/>
<dbReference type="Gene3D" id="1.20.5.810">
    <property type="entry name" value="AhpD-like"/>
    <property type="match status" value="1"/>
</dbReference>
<dbReference type="EMBL" id="BAMD01000093">
    <property type="protein sequence ID" value="GAF05520.1"/>
    <property type="molecule type" value="Genomic_DNA"/>
</dbReference>
<dbReference type="InterPro" id="IPR029032">
    <property type="entry name" value="AhpD-like"/>
</dbReference>
<dbReference type="RefSeq" id="WP_154665602.1">
    <property type="nucleotide sequence ID" value="NZ_BAMD01000093.1"/>
</dbReference>
<dbReference type="Proteomes" id="UP000019402">
    <property type="component" value="Unassembled WGS sequence"/>
</dbReference>
<organism evidence="1 2">
    <name type="scientific">Saccharicrinis fermentans DSM 9555 = JCM 21142</name>
    <dbReference type="NCBI Taxonomy" id="869213"/>
    <lineage>
        <taxon>Bacteria</taxon>
        <taxon>Pseudomonadati</taxon>
        <taxon>Bacteroidota</taxon>
        <taxon>Bacteroidia</taxon>
        <taxon>Marinilabiliales</taxon>
        <taxon>Marinilabiliaceae</taxon>
        <taxon>Saccharicrinis</taxon>
    </lineage>
</organism>
<accession>W7Y3S8</accession>
<reference evidence="1 2" key="1">
    <citation type="journal article" date="2014" name="Genome Announc.">
        <title>Draft Genome Sequence of Cytophaga fermentans JCM 21142T, a Facultative Anaerobe Isolated from Marine Mud.</title>
        <authorList>
            <person name="Starns D."/>
            <person name="Oshima K."/>
            <person name="Suda W."/>
            <person name="Iino T."/>
            <person name="Yuki M."/>
            <person name="Inoue J."/>
            <person name="Kitamura K."/>
            <person name="Iida T."/>
            <person name="Darby A."/>
            <person name="Hattori M."/>
            <person name="Ohkuma M."/>
        </authorList>
    </citation>
    <scope>NUCLEOTIDE SEQUENCE [LARGE SCALE GENOMIC DNA]</scope>
    <source>
        <strain evidence="1 2">JCM 21142</strain>
    </source>
</reference>
<protein>
    <submittedName>
        <fullName evidence="1">Uncharacterized protein</fullName>
    </submittedName>
</protein>